<evidence type="ECO:0000313" key="3">
    <source>
        <dbReference type="Proteomes" id="UP001291912"/>
    </source>
</evidence>
<organism evidence="2 3">
    <name type="scientific">Microbacterium aquimaris</name>
    <dbReference type="NCBI Taxonomy" id="459816"/>
    <lineage>
        <taxon>Bacteria</taxon>
        <taxon>Bacillati</taxon>
        <taxon>Actinomycetota</taxon>
        <taxon>Actinomycetes</taxon>
        <taxon>Micrococcales</taxon>
        <taxon>Microbacteriaceae</taxon>
        <taxon>Microbacterium</taxon>
    </lineage>
</organism>
<dbReference type="EMBL" id="JAWJYN010000001">
    <property type="protein sequence ID" value="MDZ8161463.1"/>
    <property type="molecule type" value="Genomic_DNA"/>
</dbReference>
<dbReference type="InterPro" id="IPR032466">
    <property type="entry name" value="Metal_Hydrolase"/>
</dbReference>
<dbReference type="InterPro" id="IPR011059">
    <property type="entry name" value="Metal-dep_hydrolase_composite"/>
</dbReference>
<comment type="caution">
    <text evidence="2">The sequence shown here is derived from an EMBL/GenBank/DDBJ whole genome shotgun (WGS) entry which is preliminary data.</text>
</comment>
<keyword evidence="3" id="KW-1185">Reference proteome</keyword>
<name>A0ABU5N5V4_9MICO</name>
<dbReference type="SUPFAM" id="SSF51556">
    <property type="entry name" value="Metallo-dependent hydrolases"/>
    <property type="match status" value="1"/>
</dbReference>
<dbReference type="PANTHER" id="PTHR32027">
    <property type="entry name" value="CYTOSINE DEAMINASE"/>
    <property type="match status" value="1"/>
</dbReference>
<feature type="domain" description="Amidohydrolase 3" evidence="1">
    <location>
        <begin position="100"/>
        <end position="335"/>
    </location>
</feature>
<dbReference type="Gene3D" id="3.20.20.140">
    <property type="entry name" value="Metal-dependent hydrolases"/>
    <property type="match status" value="1"/>
</dbReference>
<evidence type="ECO:0000313" key="2">
    <source>
        <dbReference type="EMBL" id="MDZ8161463.1"/>
    </source>
</evidence>
<protein>
    <submittedName>
        <fullName evidence="2">Amidohydrolase family protein</fullName>
    </submittedName>
</protein>
<evidence type="ECO:0000259" key="1">
    <source>
        <dbReference type="Pfam" id="PF07969"/>
    </source>
</evidence>
<dbReference type="Pfam" id="PF07969">
    <property type="entry name" value="Amidohydro_3"/>
    <property type="match status" value="1"/>
</dbReference>
<dbReference type="Proteomes" id="UP001291912">
    <property type="component" value="Unassembled WGS sequence"/>
</dbReference>
<sequence length="419" mass="43546">MALPTPDTLAPGAALGVLRNVTSIDGASGDRAVVDGTVSTAVDDIAGSDGVDAGGWLLLPPLADMHAHIDKAYTWEMAGRPAGSLEDAVACWQRFGAGLSERQIATHARRALMAALRAGVTTMRTHVNFHEGADPLRGLRAVVALREEFSGLVDLQVVAMHGHLHESALVREAIALGADLLGGAPHLSPDPVAEMDRTVALAEEAGIGVDLHTDETLDPHSLDIVYLSRITAHWPADRTRSAGHCVSLAVQPREALDEILGTAAAAGVSIITNPLTNLYLQGWEHHVATPRAIPPLHAIRAAGVALAAGGDNVQDPFNPLGNGDMVDVAAALVIAGHLSPAEAWQVASAGRSLLGLPPAAGEHGDIADMLLVRASSVAEALAERAPDRVVVRAGRVVATRRLSTAVVDIDTYSAKEITV</sequence>
<dbReference type="Gene3D" id="2.30.40.10">
    <property type="entry name" value="Urease, subunit C, domain 1"/>
    <property type="match status" value="1"/>
</dbReference>
<proteinExistence type="predicted"/>
<accession>A0ABU5N5V4</accession>
<reference evidence="2 3" key="1">
    <citation type="submission" date="2023-10" db="EMBL/GenBank/DDBJ databases">
        <title>Microbacterium xanthum sp. nov., isolated from seaweed.</title>
        <authorList>
            <person name="Lee S.D."/>
        </authorList>
    </citation>
    <scope>NUCLEOTIDE SEQUENCE [LARGE SCALE GENOMIC DNA]</scope>
    <source>
        <strain evidence="2 3">KCTC 19124</strain>
    </source>
</reference>
<dbReference type="InterPro" id="IPR013108">
    <property type="entry name" value="Amidohydro_3"/>
</dbReference>
<dbReference type="InterPro" id="IPR052349">
    <property type="entry name" value="Metallo-hydrolase_Enzymes"/>
</dbReference>
<gene>
    <name evidence="2" type="ORF">R2Q92_06395</name>
</gene>
<dbReference type="PANTHER" id="PTHR32027:SF9">
    <property type="entry name" value="BLL3847 PROTEIN"/>
    <property type="match status" value="1"/>
</dbReference>
<dbReference type="RefSeq" id="WP_194424076.1">
    <property type="nucleotide sequence ID" value="NZ_BAAAPT010000001.1"/>
</dbReference>